<evidence type="ECO:0000313" key="12">
    <source>
        <dbReference type="Proteomes" id="UP000054099"/>
    </source>
</evidence>
<dbReference type="GO" id="GO:0006782">
    <property type="term" value="P:protoporphyrinogen IX biosynthetic process"/>
    <property type="evidence" value="ECO:0007669"/>
    <property type="project" value="UniProtKB-UniRule"/>
</dbReference>
<accession>A0A0V8JA60</accession>
<dbReference type="EMBL" id="LNQN01000002">
    <property type="protein sequence ID" value="KSU83756.1"/>
    <property type="molecule type" value="Genomic_DNA"/>
</dbReference>
<evidence type="ECO:0000256" key="1">
    <source>
        <dbReference type="ARBA" id="ARBA00004772"/>
    </source>
</evidence>
<evidence type="ECO:0000256" key="2">
    <source>
        <dbReference type="ARBA" id="ARBA00008133"/>
    </source>
</evidence>
<dbReference type="GO" id="GO:0004852">
    <property type="term" value="F:uroporphyrinogen-III synthase activity"/>
    <property type="evidence" value="ECO:0007669"/>
    <property type="project" value="UniProtKB-UniRule"/>
</dbReference>
<comment type="catalytic activity">
    <reaction evidence="8 9">
        <text>hydroxymethylbilane = uroporphyrinogen III + H2O</text>
        <dbReference type="Rhea" id="RHEA:18965"/>
        <dbReference type="ChEBI" id="CHEBI:15377"/>
        <dbReference type="ChEBI" id="CHEBI:57308"/>
        <dbReference type="ChEBI" id="CHEBI:57845"/>
        <dbReference type="EC" id="4.2.1.75"/>
    </reaction>
</comment>
<dbReference type="PANTHER" id="PTHR38042">
    <property type="entry name" value="UROPORPHYRINOGEN-III SYNTHASE, CHLOROPLASTIC"/>
    <property type="match status" value="1"/>
</dbReference>
<evidence type="ECO:0000256" key="9">
    <source>
        <dbReference type="RuleBase" id="RU366031"/>
    </source>
</evidence>
<evidence type="ECO:0000256" key="4">
    <source>
        <dbReference type="ARBA" id="ARBA00023239"/>
    </source>
</evidence>
<evidence type="ECO:0000256" key="8">
    <source>
        <dbReference type="ARBA" id="ARBA00048617"/>
    </source>
</evidence>
<dbReference type="AlphaFoldDB" id="A0A0V8JA60"/>
<dbReference type="PANTHER" id="PTHR38042:SF1">
    <property type="entry name" value="UROPORPHYRINOGEN-III SYNTHASE, CHLOROPLASTIC"/>
    <property type="match status" value="1"/>
</dbReference>
<keyword evidence="12" id="KW-1185">Reference proteome</keyword>
<dbReference type="Gene3D" id="3.40.50.10090">
    <property type="match status" value="2"/>
</dbReference>
<dbReference type="OrthoDB" id="9815856at2"/>
<name>A0A0V8JA60_9BACL</name>
<dbReference type="Proteomes" id="UP000054099">
    <property type="component" value="Unassembled WGS sequence"/>
</dbReference>
<dbReference type="SUPFAM" id="SSF69618">
    <property type="entry name" value="HemD-like"/>
    <property type="match status" value="1"/>
</dbReference>
<dbReference type="InterPro" id="IPR036108">
    <property type="entry name" value="4pyrrol_syn_uPrphyn_synt_sf"/>
</dbReference>
<dbReference type="InterPro" id="IPR039793">
    <property type="entry name" value="UROS/Hem4"/>
</dbReference>
<comment type="similarity">
    <text evidence="2 9">Belongs to the uroporphyrinogen-III synthase family.</text>
</comment>
<reference evidence="11 12" key="1">
    <citation type="journal article" date="2014" name="Antonie Van Leeuwenhoek">
        <title>Fictibacillus enclensis sp. nov., isolated from marine sediment.</title>
        <authorList>
            <person name="Dastager S.G."/>
            <person name="Mawlankar R."/>
            <person name="Srinivasan K."/>
            <person name="Tang S.K."/>
            <person name="Lee J.C."/>
            <person name="Ramana V.V."/>
            <person name="Shouche Y.S."/>
        </authorList>
    </citation>
    <scope>NUCLEOTIDE SEQUENCE [LARGE SCALE GENOMIC DNA]</scope>
    <source>
        <strain evidence="11 12">NIO-1003</strain>
    </source>
</reference>
<evidence type="ECO:0000256" key="5">
    <source>
        <dbReference type="ARBA" id="ARBA00023244"/>
    </source>
</evidence>
<evidence type="ECO:0000256" key="6">
    <source>
        <dbReference type="ARBA" id="ARBA00037589"/>
    </source>
</evidence>
<dbReference type="UniPathway" id="UPA00251">
    <property type="reaction ID" value="UER00320"/>
</dbReference>
<protein>
    <recommendedName>
        <fullName evidence="7 9">Uroporphyrinogen-III synthase</fullName>
        <ecNumber evidence="3 9">4.2.1.75</ecNumber>
    </recommendedName>
</protein>
<evidence type="ECO:0000256" key="3">
    <source>
        <dbReference type="ARBA" id="ARBA00013109"/>
    </source>
</evidence>
<keyword evidence="5 9" id="KW-0627">Porphyrin biosynthesis</keyword>
<comment type="function">
    <text evidence="6 9">Catalyzes cyclization of the linear tetrapyrrole, hydroxymethylbilane, to the macrocyclic uroporphyrinogen III.</text>
</comment>
<comment type="caution">
    <text evidence="11">The sequence shown here is derived from an EMBL/GenBank/DDBJ whole genome shotgun (WGS) entry which is preliminary data.</text>
</comment>
<evidence type="ECO:0000256" key="7">
    <source>
        <dbReference type="ARBA" id="ARBA00040167"/>
    </source>
</evidence>
<dbReference type="InterPro" id="IPR003754">
    <property type="entry name" value="4pyrrol_synth_uPrphyn_synth"/>
</dbReference>
<gene>
    <name evidence="11" type="ORF">AS030_14560</name>
</gene>
<proteinExistence type="inferred from homology"/>
<dbReference type="RefSeq" id="WP_061972594.1">
    <property type="nucleotide sequence ID" value="NZ_FMAV01000002.1"/>
</dbReference>
<feature type="domain" description="Tetrapyrrole biosynthesis uroporphyrinogen III synthase" evidence="10">
    <location>
        <begin position="24"/>
        <end position="241"/>
    </location>
</feature>
<dbReference type="EC" id="4.2.1.75" evidence="3 9"/>
<evidence type="ECO:0000259" key="10">
    <source>
        <dbReference type="Pfam" id="PF02602"/>
    </source>
</evidence>
<comment type="pathway">
    <text evidence="1 9">Porphyrin-containing compound metabolism; protoporphyrin-IX biosynthesis; coproporphyrinogen-III from 5-aminolevulinate: step 3/4.</text>
</comment>
<organism evidence="11 12">
    <name type="scientific">Fictibacillus enclensis</name>
    <dbReference type="NCBI Taxonomy" id="1017270"/>
    <lineage>
        <taxon>Bacteria</taxon>
        <taxon>Bacillati</taxon>
        <taxon>Bacillota</taxon>
        <taxon>Bacilli</taxon>
        <taxon>Bacillales</taxon>
        <taxon>Fictibacillaceae</taxon>
        <taxon>Fictibacillus</taxon>
    </lineage>
</organism>
<evidence type="ECO:0000313" key="11">
    <source>
        <dbReference type="EMBL" id="KSU83756.1"/>
    </source>
</evidence>
<dbReference type="Pfam" id="PF02602">
    <property type="entry name" value="HEM4"/>
    <property type="match status" value="1"/>
</dbReference>
<keyword evidence="4 9" id="KW-0456">Lyase</keyword>
<dbReference type="CDD" id="cd06578">
    <property type="entry name" value="HemD"/>
    <property type="match status" value="1"/>
</dbReference>
<sequence>MNASLLTGKTIVVTRAVEQSRKLLSRLREEGAEAVSFPVMHISKANPGASAEEIRREFDAYEWVVFTSVNGVRYFLEWLQAEKLSLNNMKIAAVGRKTAESLKRQGIYVDLIPERFEGWELAALLKRKVTPGSRVLVPKGNLAKSTIKYTLAGKADVTEMIVYETKKNPVLDTRQLPAKVDMLLFMSPSSISFFSETIGSRLADYQDVPAACVGPVTAAKAKATGFRKLITANDYTEEGIIKAVRIFFGKGKQ</sequence>
<dbReference type="GO" id="GO:0006780">
    <property type="term" value="P:uroporphyrinogen III biosynthetic process"/>
    <property type="evidence" value="ECO:0007669"/>
    <property type="project" value="UniProtKB-UniRule"/>
</dbReference>